<dbReference type="AlphaFoldDB" id="A0A183P745"/>
<evidence type="ECO:0000313" key="2">
    <source>
        <dbReference type="Proteomes" id="UP000269396"/>
    </source>
</evidence>
<proteinExistence type="predicted"/>
<name>A0A183P745_9TREM</name>
<organism evidence="1 2">
    <name type="scientific">Schistosoma mattheei</name>
    <dbReference type="NCBI Taxonomy" id="31246"/>
    <lineage>
        <taxon>Eukaryota</taxon>
        <taxon>Metazoa</taxon>
        <taxon>Spiralia</taxon>
        <taxon>Lophotrochozoa</taxon>
        <taxon>Platyhelminthes</taxon>
        <taxon>Trematoda</taxon>
        <taxon>Digenea</taxon>
        <taxon>Strigeidida</taxon>
        <taxon>Schistosomatoidea</taxon>
        <taxon>Schistosomatidae</taxon>
        <taxon>Schistosoma</taxon>
    </lineage>
</organism>
<dbReference type="Proteomes" id="UP000269396">
    <property type="component" value="Unassembled WGS sequence"/>
</dbReference>
<protein>
    <submittedName>
        <fullName evidence="1">Uncharacterized protein</fullName>
    </submittedName>
</protein>
<sequence>MNEEDVEDNIIVAHSLTLIGKEAYSLLKTLASPEMPITFPYLTLKELLIDYVKYTNFKCDMVCSNDSHTSDEISYKSEENMLGESNRDRKPDAVLIDADFSNDPLLRNDILNTFE</sequence>
<reference evidence="1 2" key="1">
    <citation type="submission" date="2018-11" db="EMBL/GenBank/DDBJ databases">
        <authorList>
            <consortium name="Pathogen Informatics"/>
        </authorList>
    </citation>
    <scope>NUCLEOTIDE SEQUENCE [LARGE SCALE GENOMIC DNA]</scope>
    <source>
        <strain>Denwood</strain>
        <strain evidence="2">Zambia</strain>
    </source>
</reference>
<accession>A0A183P745</accession>
<keyword evidence="2" id="KW-1185">Reference proteome</keyword>
<evidence type="ECO:0000313" key="1">
    <source>
        <dbReference type="EMBL" id="VDP53272.1"/>
    </source>
</evidence>
<dbReference type="EMBL" id="UZAL01030340">
    <property type="protein sequence ID" value="VDP53272.1"/>
    <property type="molecule type" value="Genomic_DNA"/>
</dbReference>
<gene>
    <name evidence="1" type="ORF">SMTD_LOCUS10181</name>
</gene>